<proteinExistence type="predicted"/>
<organism evidence="1 2">
    <name type="scientific">Racocetra persica</name>
    <dbReference type="NCBI Taxonomy" id="160502"/>
    <lineage>
        <taxon>Eukaryota</taxon>
        <taxon>Fungi</taxon>
        <taxon>Fungi incertae sedis</taxon>
        <taxon>Mucoromycota</taxon>
        <taxon>Glomeromycotina</taxon>
        <taxon>Glomeromycetes</taxon>
        <taxon>Diversisporales</taxon>
        <taxon>Gigasporaceae</taxon>
        <taxon>Racocetra</taxon>
    </lineage>
</organism>
<feature type="non-terminal residue" evidence="1">
    <location>
        <position position="1"/>
    </location>
</feature>
<keyword evidence="2" id="KW-1185">Reference proteome</keyword>
<protein>
    <submittedName>
        <fullName evidence="1">24434_t:CDS:1</fullName>
    </submittedName>
</protein>
<reference evidence="1" key="1">
    <citation type="submission" date="2021-06" db="EMBL/GenBank/DDBJ databases">
        <authorList>
            <person name="Kallberg Y."/>
            <person name="Tangrot J."/>
            <person name="Rosling A."/>
        </authorList>
    </citation>
    <scope>NUCLEOTIDE SEQUENCE</scope>
    <source>
        <strain evidence="1">MA461A</strain>
    </source>
</reference>
<evidence type="ECO:0000313" key="1">
    <source>
        <dbReference type="EMBL" id="CAG8848836.1"/>
    </source>
</evidence>
<evidence type="ECO:0000313" key="2">
    <source>
        <dbReference type="Proteomes" id="UP000789920"/>
    </source>
</evidence>
<name>A0ACA9SWD4_9GLOM</name>
<gene>
    <name evidence="1" type="ORF">RPERSI_LOCUS35315</name>
</gene>
<feature type="non-terminal residue" evidence="1">
    <location>
        <position position="48"/>
    </location>
</feature>
<sequence>HSYALRLIKGCNEIIKYFKKSHQPNAYLQQAIYELNISGGGLRKFIDT</sequence>
<comment type="caution">
    <text evidence="1">The sequence shown here is derived from an EMBL/GenBank/DDBJ whole genome shotgun (WGS) entry which is preliminary data.</text>
</comment>
<dbReference type="EMBL" id="CAJVQC010162578">
    <property type="protein sequence ID" value="CAG8848836.1"/>
    <property type="molecule type" value="Genomic_DNA"/>
</dbReference>
<accession>A0ACA9SWD4</accession>
<dbReference type="Proteomes" id="UP000789920">
    <property type="component" value="Unassembled WGS sequence"/>
</dbReference>